<dbReference type="CDD" id="cd03801">
    <property type="entry name" value="GT4_PimA-like"/>
    <property type="match status" value="1"/>
</dbReference>
<dbReference type="SUPFAM" id="SSF53756">
    <property type="entry name" value="UDP-Glycosyltransferase/glycogen phosphorylase"/>
    <property type="match status" value="1"/>
</dbReference>
<evidence type="ECO:0000259" key="1">
    <source>
        <dbReference type="Pfam" id="PF00534"/>
    </source>
</evidence>
<proteinExistence type="predicted"/>
<dbReference type="InterPro" id="IPR001296">
    <property type="entry name" value="Glyco_trans_1"/>
</dbReference>
<keyword evidence="3" id="KW-1185">Reference proteome</keyword>
<dbReference type="PANTHER" id="PTHR45947:SF3">
    <property type="entry name" value="SULFOQUINOVOSYL TRANSFERASE SQD2"/>
    <property type="match status" value="1"/>
</dbReference>
<accession>A0A371Z4U3</accession>
<dbReference type="InterPro" id="IPR050194">
    <property type="entry name" value="Glycosyltransferase_grp1"/>
</dbReference>
<dbReference type="EMBL" id="QUWV01000003">
    <property type="protein sequence ID" value="RFD21496.1"/>
    <property type="molecule type" value="Genomic_DNA"/>
</dbReference>
<dbReference type="Gene3D" id="3.40.50.2000">
    <property type="entry name" value="Glycogen Phosphorylase B"/>
    <property type="match status" value="2"/>
</dbReference>
<dbReference type="GO" id="GO:0016757">
    <property type="term" value="F:glycosyltransferase activity"/>
    <property type="evidence" value="ECO:0007669"/>
    <property type="project" value="InterPro"/>
</dbReference>
<protein>
    <submittedName>
        <fullName evidence="2">Glycosyltransferase</fullName>
    </submittedName>
</protein>
<keyword evidence="2" id="KW-0808">Transferase</keyword>
<dbReference type="AlphaFoldDB" id="A0A371Z4U3"/>
<comment type="caution">
    <text evidence="2">The sequence shown here is derived from an EMBL/GenBank/DDBJ whole genome shotgun (WGS) entry which is preliminary data.</text>
</comment>
<organism evidence="2 3">
    <name type="scientific">Komagataeibacter melaceti</name>
    <dbReference type="NCBI Taxonomy" id="2766577"/>
    <lineage>
        <taxon>Bacteria</taxon>
        <taxon>Pseudomonadati</taxon>
        <taxon>Pseudomonadota</taxon>
        <taxon>Alphaproteobacteria</taxon>
        <taxon>Acetobacterales</taxon>
        <taxon>Acetobacteraceae</taxon>
        <taxon>Komagataeibacter</taxon>
    </lineage>
</organism>
<feature type="domain" description="Glycosyl transferase family 1" evidence="1">
    <location>
        <begin position="244"/>
        <end position="386"/>
    </location>
</feature>
<name>A0A371Z4U3_9PROT</name>
<evidence type="ECO:0000313" key="3">
    <source>
        <dbReference type="Proteomes" id="UP000262371"/>
    </source>
</evidence>
<dbReference type="OrthoDB" id="9790710at2"/>
<reference evidence="2 3" key="1">
    <citation type="submission" date="2018-08" db="EMBL/GenBank/DDBJ databases">
        <title>Komagataeibacter sp. AV 382.</title>
        <authorList>
            <person name="Skraban J."/>
            <person name="Trcek J."/>
        </authorList>
    </citation>
    <scope>NUCLEOTIDE SEQUENCE [LARGE SCALE GENOMIC DNA]</scope>
    <source>
        <strain evidence="2 3">AV 382</strain>
    </source>
</reference>
<dbReference type="Proteomes" id="UP000262371">
    <property type="component" value="Unassembled WGS sequence"/>
</dbReference>
<dbReference type="Pfam" id="PF00534">
    <property type="entry name" value="Glycos_transf_1"/>
    <property type="match status" value="1"/>
</dbReference>
<gene>
    <name evidence="2" type="ORF">DY926_00690</name>
</gene>
<dbReference type="RefSeq" id="WP_116701611.1">
    <property type="nucleotide sequence ID" value="NZ_QUWV01000003.1"/>
</dbReference>
<evidence type="ECO:0000313" key="2">
    <source>
        <dbReference type="EMBL" id="RFD21496.1"/>
    </source>
</evidence>
<sequence length="449" mass="49962">MGEAGTFRPRVLVIAESCNPEWESIPLVGWSHYEALSRIADTHLVTRTRNRPALDRAGLVEGRDYTAIDTEALVRPMARLVERISGQNKGWAMLTALSIPSYLLLEYEAWRRFGHGRQVGNFDIVHRLTPLSPAVPSLIAARCRRAGIPFVLGPINGGLPWPKEYPSLRSREGEWISRFRGLYKYMPWARSTRKDAAAIMVGGRAALQDLDRKWRGKAVYVPENGIDPARFPNAPDRPAQSYAGRPLRVVFLGRLVPYKGCHILIEAIIPLLQAGRMTLEIIGFGPEEERLRAMVAAAGCEGTVRFAGKTPHPELAGHLRRADVLAFPSVHEFGGTVVLEAMAMGVVPIVVDYGGPAELTSPRTGYLLPLLPHAGLVAALRQVLERIEADPAQLAARSQAAIQRVKHLFTWDHKAKQTLEVYRWVMGLRSTRPDWGMPFRDDHLPEQDA</sequence>
<dbReference type="PANTHER" id="PTHR45947">
    <property type="entry name" value="SULFOQUINOVOSYL TRANSFERASE SQD2"/>
    <property type="match status" value="1"/>
</dbReference>